<dbReference type="RefSeq" id="WP_368377320.1">
    <property type="nucleotide sequence ID" value="NZ_JBFRYB010000002.1"/>
</dbReference>
<proteinExistence type="inferred from homology"/>
<keyword evidence="3 9" id="KW-0645">Protease</keyword>
<feature type="active site" evidence="9">
    <location>
        <position position="149"/>
    </location>
</feature>
<accession>A0ABV3U2K7</accession>
<evidence type="ECO:0000256" key="10">
    <source>
        <dbReference type="RuleBase" id="RU004181"/>
    </source>
</evidence>
<feature type="transmembrane region" description="Helical" evidence="9">
    <location>
        <begin position="18"/>
        <end position="38"/>
    </location>
</feature>
<evidence type="ECO:0000256" key="5">
    <source>
        <dbReference type="ARBA" id="ARBA00022750"/>
    </source>
</evidence>
<evidence type="ECO:0000256" key="4">
    <source>
        <dbReference type="ARBA" id="ARBA00022692"/>
    </source>
</evidence>
<name>A0ABV3U2K7_9GAMM</name>
<keyword evidence="12" id="KW-1185">Reference proteome</keyword>
<dbReference type="EMBL" id="JBFRYB010000002">
    <property type="protein sequence ID" value="MEX1667209.1"/>
    <property type="molecule type" value="Genomic_DNA"/>
</dbReference>
<dbReference type="PANTHER" id="PTHR33695:SF1">
    <property type="entry name" value="LIPOPROTEIN SIGNAL PEPTIDASE"/>
    <property type="match status" value="1"/>
</dbReference>
<evidence type="ECO:0000313" key="12">
    <source>
        <dbReference type="Proteomes" id="UP001557484"/>
    </source>
</evidence>
<comment type="caution">
    <text evidence="11">The sequence shown here is derived from an EMBL/GenBank/DDBJ whole genome shotgun (WGS) entry which is preliminary data.</text>
</comment>
<keyword evidence="4 9" id="KW-0812">Transmembrane</keyword>
<evidence type="ECO:0000256" key="3">
    <source>
        <dbReference type="ARBA" id="ARBA00022670"/>
    </source>
</evidence>
<feature type="transmembrane region" description="Helical" evidence="9">
    <location>
        <begin position="141"/>
        <end position="165"/>
    </location>
</feature>
<dbReference type="Proteomes" id="UP001557484">
    <property type="component" value="Unassembled WGS sequence"/>
</dbReference>
<comment type="function">
    <text evidence="9">This protein specifically catalyzes the removal of signal peptides from prolipoproteins.</text>
</comment>
<comment type="subcellular location">
    <subcellularLocation>
        <location evidence="9">Cell membrane</location>
        <topology evidence="9">Multi-pass membrane protein</topology>
    </subcellularLocation>
</comment>
<dbReference type="Pfam" id="PF01252">
    <property type="entry name" value="Peptidase_A8"/>
    <property type="match status" value="1"/>
</dbReference>
<feature type="active site" evidence="9">
    <location>
        <position position="131"/>
    </location>
</feature>
<keyword evidence="7 9" id="KW-1133">Transmembrane helix</keyword>
<protein>
    <recommendedName>
        <fullName evidence="9">Lipoprotein signal peptidase</fullName>
        <ecNumber evidence="9">3.4.23.36</ecNumber>
    </recommendedName>
    <alternativeName>
        <fullName evidence="9">Prolipoprotein signal peptidase</fullName>
    </alternativeName>
    <alternativeName>
        <fullName evidence="9">Signal peptidase II</fullName>
        <shortName evidence="9">SPase II</shortName>
    </alternativeName>
</protein>
<evidence type="ECO:0000256" key="8">
    <source>
        <dbReference type="ARBA" id="ARBA00023136"/>
    </source>
</evidence>
<keyword evidence="5 9" id="KW-0064">Aspartyl protease</keyword>
<organism evidence="11 12">
    <name type="scientific">Zhongshania arctica</name>
    <dbReference type="NCBI Taxonomy" id="3238302"/>
    <lineage>
        <taxon>Bacteria</taxon>
        <taxon>Pseudomonadati</taxon>
        <taxon>Pseudomonadota</taxon>
        <taxon>Gammaproteobacteria</taxon>
        <taxon>Cellvibrionales</taxon>
        <taxon>Spongiibacteraceae</taxon>
        <taxon>Zhongshania</taxon>
    </lineage>
</organism>
<sequence>MHDAGVDSEMAAQRRSRFFWLLVAATVIVLDQITKYFANTMLDYASPVEILPVLNITLHYNPGAAFSFLSDAGGWQRWFFSVIALAVSAYICVWLMRLRRDQWLLSLALALVLGGALGNLWDRLFLGHVIDFISVHWGDSYFPTFNIADAGISVGAGLLLLDMVVNPESENQPK</sequence>
<dbReference type="PANTHER" id="PTHR33695">
    <property type="entry name" value="LIPOPROTEIN SIGNAL PEPTIDASE"/>
    <property type="match status" value="1"/>
</dbReference>
<dbReference type="PRINTS" id="PR00781">
    <property type="entry name" value="LIPOSIGPTASE"/>
</dbReference>
<comment type="pathway">
    <text evidence="9">Protein modification; lipoprotein biosynthesis (signal peptide cleavage).</text>
</comment>
<feature type="transmembrane region" description="Helical" evidence="9">
    <location>
        <begin position="103"/>
        <end position="121"/>
    </location>
</feature>
<comment type="catalytic activity">
    <reaction evidence="9">
        <text>Release of signal peptides from bacterial membrane prolipoproteins. Hydrolyzes -Xaa-Yaa-Zaa-|-(S,diacylglyceryl)Cys-, in which Xaa is hydrophobic (preferably Leu), and Yaa (Ala or Ser) and Zaa (Gly or Ala) have small, neutral side chains.</text>
        <dbReference type="EC" id="3.4.23.36"/>
    </reaction>
</comment>
<dbReference type="InterPro" id="IPR001872">
    <property type="entry name" value="Peptidase_A8"/>
</dbReference>
<dbReference type="HAMAP" id="MF_00161">
    <property type="entry name" value="LspA"/>
    <property type="match status" value="1"/>
</dbReference>
<dbReference type="NCBIfam" id="TIGR00077">
    <property type="entry name" value="lspA"/>
    <property type="match status" value="1"/>
</dbReference>
<keyword evidence="2 9" id="KW-1003">Cell membrane</keyword>
<reference evidence="11 12" key="1">
    <citation type="journal article" date="2011" name="Int. J. Syst. Evol. Microbiol.">
        <title>Zhongshania antarctica gen. nov., sp. nov. and Zhongshania guokunii sp. nov., gammaproteobacteria respectively isolated from coastal attached (fast) ice and surface seawater of the Antarctic.</title>
        <authorList>
            <person name="Li H.J."/>
            <person name="Zhang X.Y."/>
            <person name="Chen C.X."/>
            <person name="Zhang Y.J."/>
            <person name="Gao Z.M."/>
            <person name="Yu Y."/>
            <person name="Chen X.L."/>
            <person name="Chen B."/>
            <person name="Zhang Y.Z."/>
        </authorList>
    </citation>
    <scope>NUCLEOTIDE SEQUENCE [LARGE SCALE GENOMIC DNA]</scope>
    <source>
        <strain evidence="11 12">R06B22</strain>
    </source>
</reference>
<dbReference type="EC" id="3.4.23.36" evidence="9"/>
<evidence type="ECO:0000313" key="11">
    <source>
        <dbReference type="EMBL" id="MEX1667209.1"/>
    </source>
</evidence>
<evidence type="ECO:0000256" key="6">
    <source>
        <dbReference type="ARBA" id="ARBA00022801"/>
    </source>
</evidence>
<evidence type="ECO:0000256" key="1">
    <source>
        <dbReference type="ARBA" id="ARBA00006139"/>
    </source>
</evidence>
<comment type="similarity">
    <text evidence="1 9 10">Belongs to the peptidase A8 family.</text>
</comment>
<evidence type="ECO:0000256" key="7">
    <source>
        <dbReference type="ARBA" id="ARBA00022989"/>
    </source>
</evidence>
<gene>
    <name evidence="9 11" type="primary">lspA</name>
    <name evidence="11" type="ORF">AB4875_17060</name>
</gene>
<evidence type="ECO:0000256" key="9">
    <source>
        <dbReference type="HAMAP-Rule" id="MF_00161"/>
    </source>
</evidence>
<dbReference type="GO" id="GO:0004190">
    <property type="term" value="F:aspartic-type endopeptidase activity"/>
    <property type="evidence" value="ECO:0007669"/>
    <property type="project" value="UniProtKB-EC"/>
</dbReference>
<feature type="transmembrane region" description="Helical" evidence="9">
    <location>
        <begin position="78"/>
        <end position="96"/>
    </location>
</feature>
<evidence type="ECO:0000256" key="2">
    <source>
        <dbReference type="ARBA" id="ARBA00022475"/>
    </source>
</evidence>
<keyword evidence="8 9" id="KW-0472">Membrane</keyword>
<keyword evidence="6 9" id="KW-0378">Hydrolase</keyword>